<dbReference type="STRING" id="150146.SAMN05443667_10529"/>
<keyword evidence="3" id="KW-1185">Reference proteome</keyword>
<dbReference type="Proteomes" id="UP000198951">
    <property type="component" value="Unassembled WGS sequence"/>
</dbReference>
<name>A0A1H4BQ44_9FLAO</name>
<dbReference type="EMBL" id="FNRD01000005">
    <property type="protein sequence ID" value="SEA50180.1"/>
    <property type="molecule type" value="Genomic_DNA"/>
</dbReference>
<dbReference type="OrthoDB" id="9793216at2"/>
<sequence length="171" mass="20013">MTSNELKNTEYAPYYEGYVQAAKEVNLIEELEICLHEFIRFVQNIPMDKFDYRYAEGKWTIKDIIQHLIDTERVFSYRAMRISRNDKTPLPGFEENDYVDNTNANERNLQGLLTELAVVRQSTLALFKSFSEEQLTRMGVASNSPVSVRAIGFIIIGHQKHHQNVFQERYL</sequence>
<dbReference type="RefSeq" id="WP_091087800.1">
    <property type="nucleotide sequence ID" value="NZ_FNRD01000005.1"/>
</dbReference>
<dbReference type="Pfam" id="PF12867">
    <property type="entry name" value="DinB_2"/>
    <property type="match status" value="1"/>
</dbReference>
<evidence type="ECO:0000259" key="1">
    <source>
        <dbReference type="Pfam" id="PF12867"/>
    </source>
</evidence>
<feature type="domain" description="DinB-like" evidence="1">
    <location>
        <begin position="31"/>
        <end position="164"/>
    </location>
</feature>
<organism evidence="2 3">
    <name type="scientific">Flavobacterium gillisiae</name>
    <dbReference type="NCBI Taxonomy" id="150146"/>
    <lineage>
        <taxon>Bacteria</taxon>
        <taxon>Pseudomonadati</taxon>
        <taxon>Bacteroidota</taxon>
        <taxon>Flavobacteriia</taxon>
        <taxon>Flavobacteriales</taxon>
        <taxon>Flavobacteriaceae</taxon>
        <taxon>Flavobacterium</taxon>
    </lineage>
</organism>
<dbReference type="InterPro" id="IPR034660">
    <property type="entry name" value="DinB/YfiT-like"/>
</dbReference>
<reference evidence="3" key="1">
    <citation type="submission" date="2016-10" db="EMBL/GenBank/DDBJ databases">
        <authorList>
            <person name="Varghese N."/>
            <person name="Submissions S."/>
        </authorList>
    </citation>
    <scope>NUCLEOTIDE SEQUENCE [LARGE SCALE GENOMIC DNA]</scope>
    <source>
        <strain evidence="3">DSM 22376</strain>
    </source>
</reference>
<dbReference type="Gene3D" id="1.20.120.450">
    <property type="entry name" value="dinb family like domain"/>
    <property type="match status" value="1"/>
</dbReference>
<gene>
    <name evidence="2" type="ORF">SAMN05443667_10529</name>
</gene>
<accession>A0A1H4BQ44</accession>
<dbReference type="SUPFAM" id="SSF109854">
    <property type="entry name" value="DinB/YfiT-like putative metalloenzymes"/>
    <property type="match status" value="1"/>
</dbReference>
<dbReference type="AlphaFoldDB" id="A0A1H4BQ44"/>
<evidence type="ECO:0000313" key="3">
    <source>
        <dbReference type="Proteomes" id="UP000198951"/>
    </source>
</evidence>
<proteinExistence type="predicted"/>
<evidence type="ECO:0000313" key="2">
    <source>
        <dbReference type="EMBL" id="SEA50180.1"/>
    </source>
</evidence>
<dbReference type="InterPro" id="IPR024775">
    <property type="entry name" value="DinB-like"/>
</dbReference>
<protein>
    <submittedName>
        <fullName evidence="2">DinB superfamily protein</fullName>
    </submittedName>
</protein>